<reference evidence="1" key="1">
    <citation type="journal article" date="2021" name="Proc. Natl. Acad. Sci. U.S.A.">
        <title>A Catalog of Tens of Thousands of Viruses from Human Metagenomes Reveals Hidden Associations with Chronic Diseases.</title>
        <authorList>
            <person name="Tisza M.J."/>
            <person name="Buck C.B."/>
        </authorList>
    </citation>
    <scope>NUCLEOTIDE SEQUENCE</scope>
    <source>
        <strain evidence="1">CtQWG7</strain>
    </source>
</reference>
<dbReference type="EMBL" id="BK015433">
    <property type="protein sequence ID" value="DAE06294.1"/>
    <property type="molecule type" value="Genomic_DNA"/>
</dbReference>
<accession>A0A8S5PGS3</accession>
<protein>
    <submittedName>
        <fullName evidence="1">Sporulation protein Cse60</fullName>
    </submittedName>
</protein>
<proteinExistence type="predicted"/>
<dbReference type="InterPro" id="IPR020296">
    <property type="entry name" value="Spore_Cse60"/>
</dbReference>
<dbReference type="Pfam" id="PF10957">
    <property type="entry name" value="Spore_Cse60"/>
    <property type="match status" value="1"/>
</dbReference>
<sequence>MIQVKVFRENAINGLEWDINHFFRKNPEVELIDIKFQNAIAETKYGFEERCAAMVIYKETEK</sequence>
<evidence type="ECO:0000313" key="1">
    <source>
        <dbReference type="EMBL" id="DAE06294.1"/>
    </source>
</evidence>
<name>A0A8S5PGS3_9CAUD</name>
<organism evidence="1">
    <name type="scientific">Siphoviridae sp. ctQWG7</name>
    <dbReference type="NCBI Taxonomy" id="2825493"/>
    <lineage>
        <taxon>Viruses</taxon>
        <taxon>Duplodnaviria</taxon>
        <taxon>Heunggongvirae</taxon>
        <taxon>Uroviricota</taxon>
        <taxon>Caudoviricetes</taxon>
    </lineage>
</organism>